<evidence type="ECO:0000256" key="1">
    <source>
        <dbReference type="SAM" id="MobiDB-lite"/>
    </source>
</evidence>
<protein>
    <submittedName>
        <fullName evidence="3">Uncharacterized protein</fullName>
    </submittedName>
</protein>
<gene>
    <name evidence="3" type="ORF">BOO71_0011698</name>
</gene>
<reference evidence="3 4" key="1">
    <citation type="submission" date="2017-01" db="EMBL/GenBank/DDBJ databases">
        <title>Genome Analysis of Deinococcus marmoris KOPRI26562.</title>
        <authorList>
            <person name="Kim J.H."/>
            <person name="Oh H.-M."/>
        </authorList>
    </citation>
    <scope>NUCLEOTIDE SEQUENCE [LARGE SCALE GENOMIC DNA]</scope>
    <source>
        <strain evidence="3 4">KOPRI26562</strain>
    </source>
</reference>
<dbReference type="Proteomes" id="UP000186607">
    <property type="component" value="Unassembled WGS sequence"/>
</dbReference>
<feature type="region of interest" description="Disordered" evidence="1">
    <location>
        <begin position="31"/>
        <end position="207"/>
    </location>
</feature>
<accession>A0A1U7NUA7</accession>
<dbReference type="STRING" id="249408.BOO71_0011698"/>
<organism evidence="3 4">
    <name type="scientific">Deinococcus marmoris</name>
    <dbReference type="NCBI Taxonomy" id="249408"/>
    <lineage>
        <taxon>Bacteria</taxon>
        <taxon>Thermotogati</taxon>
        <taxon>Deinococcota</taxon>
        <taxon>Deinococci</taxon>
        <taxon>Deinococcales</taxon>
        <taxon>Deinococcaceae</taxon>
        <taxon>Deinococcus</taxon>
    </lineage>
</organism>
<feature type="compositionally biased region" description="Low complexity" evidence="1">
    <location>
        <begin position="170"/>
        <end position="182"/>
    </location>
</feature>
<proteinExistence type="predicted"/>
<comment type="caution">
    <text evidence="3">The sequence shown here is derived from an EMBL/GenBank/DDBJ whole genome shotgun (WGS) entry which is preliminary data.</text>
</comment>
<feature type="compositionally biased region" description="Polar residues" evidence="1">
    <location>
        <begin position="124"/>
        <end position="136"/>
    </location>
</feature>
<feature type="signal peptide" evidence="2">
    <location>
        <begin position="1"/>
        <end position="26"/>
    </location>
</feature>
<dbReference type="EMBL" id="MSTI01000139">
    <property type="protein sequence ID" value="OLV16491.1"/>
    <property type="molecule type" value="Genomic_DNA"/>
</dbReference>
<dbReference type="AlphaFoldDB" id="A0A1U7NUA7"/>
<dbReference type="OrthoDB" id="10008497at2"/>
<dbReference type="RefSeq" id="WP_075835381.1">
    <property type="nucleotide sequence ID" value="NZ_MSTI01000139.1"/>
</dbReference>
<name>A0A1U7NUA7_9DEIO</name>
<sequence length="250" mass="24999">MNAPTNKTRSILIATLLLGLGASALADGGAPIPPTSIQPTAPQTAVPGVTLQAQPAPTARPTPPSPGQAGAPDQHGPRGGHGPRSAGPGQMAPCAPGAGMAMRPTPVDPTTPGRARPTPPASGTALSTTPGTTSAQPAAPKAPKGDKMDQGLGKGNKGEVCPPAPRGMEQGQPQPGAAAPGQSSLNPAPAARDLSRLDRLTAQTSDARIRGYLNDARTYLQSASKAQQKAGRDLLHAAEALVNGIQTPQR</sequence>
<evidence type="ECO:0000313" key="3">
    <source>
        <dbReference type="EMBL" id="OLV16491.1"/>
    </source>
</evidence>
<keyword evidence="2" id="KW-0732">Signal</keyword>
<evidence type="ECO:0000256" key="2">
    <source>
        <dbReference type="SAM" id="SignalP"/>
    </source>
</evidence>
<evidence type="ECO:0000313" key="4">
    <source>
        <dbReference type="Proteomes" id="UP000186607"/>
    </source>
</evidence>
<feature type="compositionally biased region" description="Low complexity" evidence="1">
    <location>
        <begin position="86"/>
        <end position="116"/>
    </location>
</feature>
<keyword evidence="4" id="KW-1185">Reference proteome</keyword>
<feature type="chain" id="PRO_5012527397" evidence="2">
    <location>
        <begin position="27"/>
        <end position="250"/>
    </location>
</feature>